<accession>A0A6N4WBF1</accession>
<dbReference type="InterPro" id="IPR001765">
    <property type="entry name" value="Carbonic_anhydrase"/>
</dbReference>
<dbReference type="Pfam" id="PF00484">
    <property type="entry name" value="Pro_CA"/>
    <property type="match status" value="1"/>
</dbReference>
<keyword evidence="3" id="KW-0479">Metal-binding</keyword>
<dbReference type="InterPro" id="IPR036874">
    <property type="entry name" value="Carbonic_anhydrase_sf"/>
</dbReference>
<dbReference type="Proteomes" id="UP000467249">
    <property type="component" value="Chromosome"/>
</dbReference>
<evidence type="ECO:0000313" key="5">
    <source>
        <dbReference type="Proteomes" id="UP000467249"/>
    </source>
</evidence>
<reference evidence="4 5" key="1">
    <citation type="journal article" date="2019" name="Emerg. Microbes Infect.">
        <title>Comprehensive subspecies identification of 175 nontuberculous mycobacteria species based on 7547 genomic profiles.</title>
        <authorList>
            <person name="Matsumoto Y."/>
            <person name="Kinjo T."/>
            <person name="Motooka D."/>
            <person name="Nabeya D."/>
            <person name="Jung N."/>
            <person name="Uechi K."/>
            <person name="Horii T."/>
            <person name="Iida T."/>
            <person name="Fujita J."/>
            <person name="Nakamura S."/>
        </authorList>
    </citation>
    <scope>NUCLEOTIDE SEQUENCE [LARGE SCALE GENOMIC DNA]</scope>
    <source>
        <strain evidence="4 5">JCM 30275</strain>
    </source>
</reference>
<dbReference type="AlphaFoldDB" id="A0A6N4WBF1"/>
<evidence type="ECO:0000256" key="3">
    <source>
        <dbReference type="PIRSR" id="PIRSR601765-1"/>
    </source>
</evidence>
<dbReference type="SMART" id="SM00947">
    <property type="entry name" value="Pro_CA"/>
    <property type="match status" value="1"/>
</dbReference>
<comment type="cofactor">
    <cofactor evidence="3">
        <name>Zn(2+)</name>
        <dbReference type="ChEBI" id="CHEBI:29105"/>
    </cofactor>
    <text evidence="3">Binds 1 zinc ion per subunit.</text>
</comment>
<dbReference type="GO" id="GO:0008270">
    <property type="term" value="F:zinc ion binding"/>
    <property type="evidence" value="ECO:0007669"/>
    <property type="project" value="InterPro"/>
</dbReference>
<dbReference type="SUPFAM" id="SSF53056">
    <property type="entry name" value="beta-carbonic anhydrase, cab"/>
    <property type="match status" value="1"/>
</dbReference>
<comment type="function">
    <text evidence="2">Catalyzes the reversible hydration of carbon dioxide to form bicarbonate.</text>
</comment>
<keyword evidence="5" id="KW-1185">Reference proteome</keyword>
<evidence type="ECO:0000256" key="1">
    <source>
        <dbReference type="ARBA" id="ARBA00006217"/>
    </source>
</evidence>
<dbReference type="KEGG" id="many:MANY_18580"/>
<dbReference type="Gene3D" id="3.40.1050.10">
    <property type="entry name" value="Carbonic anhydrase"/>
    <property type="match status" value="1"/>
</dbReference>
<proteinExistence type="inferred from homology"/>
<evidence type="ECO:0000313" key="4">
    <source>
        <dbReference type="EMBL" id="BBZ76521.1"/>
    </source>
</evidence>
<protein>
    <submittedName>
        <fullName evidence="4">Carbonic anhydrase</fullName>
    </submittedName>
</protein>
<evidence type="ECO:0000256" key="2">
    <source>
        <dbReference type="ARBA" id="ARBA00024993"/>
    </source>
</evidence>
<feature type="binding site" evidence="3">
    <location>
        <position position="94"/>
    </location>
    <ligand>
        <name>Zn(2+)</name>
        <dbReference type="ChEBI" id="CHEBI:29105"/>
    </ligand>
</feature>
<keyword evidence="3" id="KW-0862">Zinc</keyword>
<organism evidence="4 5">
    <name type="scientific">Mycolicibacterium anyangense</name>
    <dbReference type="NCBI Taxonomy" id="1431246"/>
    <lineage>
        <taxon>Bacteria</taxon>
        <taxon>Bacillati</taxon>
        <taxon>Actinomycetota</taxon>
        <taxon>Actinomycetes</taxon>
        <taxon>Mycobacteriales</taxon>
        <taxon>Mycobacteriaceae</taxon>
        <taxon>Mycolicibacterium</taxon>
    </lineage>
</organism>
<dbReference type="GO" id="GO:0004089">
    <property type="term" value="F:carbonate dehydratase activity"/>
    <property type="evidence" value="ECO:0007669"/>
    <property type="project" value="InterPro"/>
</dbReference>
<feature type="binding site" evidence="3">
    <location>
        <position position="43"/>
    </location>
    <ligand>
        <name>Zn(2+)</name>
        <dbReference type="ChEBI" id="CHEBI:29105"/>
    </ligand>
</feature>
<feature type="binding site" evidence="3">
    <location>
        <position position="41"/>
    </location>
    <ligand>
        <name>Zn(2+)</name>
        <dbReference type="ChEBI" id="CHEBI:29105"/>
    </ligand>
</feature>
<comment type="similarity">
    <text evidence="1">Belongs to the beta-class carbonic anhydrase family.</text>
</comment>
<feature type="binding site" evidence="3">
    <location>
        <position position="97"/>
    </location>
    <ligand>
        <name>Zn(2+)</name>
        <dbReference type="ChEBI" id="CHEBI:29105"/>
    </ligand>
</feature>
<dbReference type="RefSeq" id="WP_163803974.1">
    <property type="nucleotide sequence ID" value="NZ_AP022620.1"/>
</dbReference>
<name>A0A6N4WBF1_9MYCO</name>
<sequence>MSDPMTAWQRLRAGNEMFFRPVRSQRHNFHEGAPLAAVFRCADAEVASEVVFGQSWGSLMDLSTWGHVVDTGVLGTLEHAVETYNVPLIVVLGHHNCSAMQAALRAWDTAEVPDGASRLAIEQALSSIVRRGSAADSVDAVSAAHIVSVGMSLLEKSPVVARRVDAGVCGIVCATTDHDGRIHPYATVGAVGEPGDSLLECV</sequence>
<gene>
    <name evidence="4" type="ORF">MANY_18580</name>
</gene>
<dbReference type="EMBL" id="AP022620">
    <property type="protein sequence ID" value="BBZ76521.1"/>
    <property type="molecule type" value="Genomic_DNA"/>
</dbReference>